<dbReference type="EMBL" id="CDMZ01000003">
    <property type="protein sequence ID" value="CEM04209.1"/>
    <property type="molecule type" value="Genomic_DNA"/>
</dbReference>
<feature type="compositionally biased region" description="Pro residues" evidence="1">
    <location>
        <begin position="393"/>
        <end position="409"/>
    </location>
</feature>
<organism evidence="2">
    <name type="scientific">Chromera velia CCMP2878</name>
    <dbReference type="NCBI Taxonomy" id="1169474"/>
    <lineage>
        <taxon>Eukaryota</taxon>
        <taxon>Sar</taxon>
        <taxon>Alveolata</taxon>
        <taxon>Colpodellida</taxon>
        <taxon>Chromeraceae</taxon>
        <taxon>Chromera</taxon>
    </lineage>
</organism>
<feature type="compositionally biased region" description="Low complexity" evidence="1">
    <location>
        <begin position="410"/>
        <end position="419"/>
    </location>
</feature>
<protein>
    <submittedName>
        <fullName evidence="2">Uncharacterized protein</fullName>
    </submittedName>
</protein>
<evidence type="ECO:0000313" key="2">
    <source>
        <dbReference type="EMBL" id="CEM04209.1"/>
    </source>
</evidence>
<accession>A0A0G4EZH5</accession>
<dbReference type="VEuPathDB" id="CryptoDB:Cvel_14212"/>
<dbReference type="AlphaFoldDB" id="A0A0G4EZH5"/>
<gene>
    <name evidence="2" type="ORF">Cvel_14212</name>
</gene>
<feature type="compositionally biased region" description="Acidic residues" evidence="1">
    <location>
        <begin position="284"/>
        <end position="304"/>
    </location>
</feature>
<name>A0A0G4EZH5_9ALVE</name>
<evidence type="ECO:0000256" key="1">
    <source>
        <dbReference type="SAM" id="MobiDB-lite"/>
    </source>
</evidence>
<feature type="region of interest" description="Disordered" evidence="1">
    <location>
        <begin position="267"/>
        <end position="318"/>
    </location>
</feature>
<feature type="region of interest" description="Disordered" evidence="1">
    <location>
        <begin position="383"/>
        <end position="454"/>
    </location>
</feature>
<reference evidence="2" key="1">
    <citation type="submission" date="2014-11" db="EMBL/GenBank/DDBJ databases">
        <authorList>
            <person name="Otto D Thomas"/>
            <person name="Naeem Raeece"/>
        </authorList>
    </citation>
    <scope>NUCLEOTIDE SEQUENCE</scope>
</reference>
<feature type="compositionally biased region" description="Basic and acidic residues" evidence="1">
    <location>
        <begin position="305"/>
        <end position="318"/>
    </location>
</feature>
<proteinExistence type="predicted"/>
<sequence>MTLETASSSSLWMNMGMRISLASLALDNPEIWEEGVLDFLGWRRDVILRSLCREFAHSVCTSADMQTNVEILFESPSLVQWADPARMRTEPFKHSQGTYPYVPSDPEKGGPAMTCVTLQDLICRACKVGDPPAVSRLLDLLPKDFNIEDPFPTPPKENEEARNGSHMIDRHLVNAAAFSPDPFRMILWLHRRAGASVSSLSFDLRDRLKSQKDGPLPYRLLRFPLRKSSSNPSEIWNHLALHGCLPELLREERRYLKALKDILRQRQREREREREREAQNQQATEEEEEAEEEGEGEGGTEENESERQPQRRSSTRERIVRTFHVSLRRMREELAEEGGGVEVDEEGVLLRVAWDHCGGVCQAAARGGHLPVIKWARLELSSSETPELAALPSRPPSRSIPPPSLPPPASSFSSSSSDSVTDRRPVVGADLGTESLPLSESESESENEEGKGGNAQVVCAPLIERLGVPVRGRDELPRRRLKFRWQIQTEDISIYMENSAALDALFEGHFEVFRWMTRKGGARERLRVDQRDYCQVVQIGMGCEDWSIDRAVRAVHELALADCEQNGHATPLGRT</sequence>
<feature type="compositionally biased region" description="Basic and acidic residues" evidence="1">
    <location>
        <begin position="267"/>
        <end position="278"/>
    </location>
</feature>